<name>A0A3S5FD42_9PLAT</name>
<keyword evidence="2" id="KW-1185">Reference proteome</keyword>
<sequence>MRHTTCPIHRIDGGGNRCRAVEASTWQYRLGIISKWKIGKRLRQEGSWAASVARSCTRFEVKLPLRHVRIDRLVETCRLAPISCASGSCDHFLLLLGPKRDRVETMATASVFSLNAEEAMTQTLFQTSLASSGYCCKDGLVFWPKWTSEQKQIG</sequence>
<reference evidence="1" key="1">
    <citation type="submission" date="2018-11" db="EMBL/GenBank/DDBJ databases">
        <authorList>
            <consortium name="Pathogen Informatics"/>
        </authorList>
    </citation>
    <scope>NUCLEOTIDE SEQUENCE</scope>
</reference>
<dbReference type="Proteomes" id="UP000784294">
    <property type="component" value="Unassembled WGS sequence"/>
</dbReference>
<comment type="caution">
    <text evidence="1">The sequence shown here is derived from an EMBL/GenBank/DDBJ whole genome shotgun (WGS) entry which is preliminary data.</text>
</comment>
<dbReference type="AlphaFoldDB" id="A0A3S5FD42"/>
<proteinExistence type="predicted"/>
<dbReference type="EMBL" id="CAAALY010028724">
    <property type="protein sequence ID" value="VEL16508.1"/>
    <property type="molecule type" value="Genomic_DNA"/>
</dbReference>
<organism evidence="1 2">
    <name type="scientific">Protopolystoma xenopodis</name>
    <dbReference type="NCBI Taxonomy" id="117903"/>
    <lineage>
        <taxon>Eukaryota</taxon>
        <taxon>Metazoa</taxon>
        <taxon>Spiralia</taxon>
        <taxon>Lophotrochozoa</taxon>
        <taxon>Platyhelminthes</taxon>
        <taxon>Monogenea</taxon>
        <taxon>Polyopisthocotylea</taxon>
        <taxon>Polystomatidea</taxon>
        <taxon>Polystomatidae</taxon>
        <taxon>Protopolystoma</taxon>
    </lineage>
</organism>
<gene>
    <name evidence="1" type="ORF">PXEA_LOCUS9948</name>
</gene>
<evidence type="ECO:0000313" key="1">
    <source>
        <dbReference type="EMBL" id="VEL16508.1"/>
    </source>
</evidence>
<protein>
    <submittedName>
        <fullName evidence="1">Uncharacterized protein</fullName>
    </submittedName>
</protein>
<accession>A0A3S5FD42</accession>
<evidence type="ECO:0000313" key="2">
    <source>
        <dbReference type="Proteomes" id="UP000784294"/>
    </source>
</evidence>